<accession>A0ABM3RHC5</accession>
<dbReference type="SUPFAM" id="SSF53098">
    <property type="entry name" value="Ribonuclease H-like"/>
    <property type="match status" value="1"/>
</dbReference>
<name>A0ABM3RHC5_SPIOL</name>
<feature type="domain" description="HAT C-terminal dimerisation" evidence="1">
    <location>
        <begin position="415"/>
        <end position="474"/>
    </location>
</feature>
<dbReference type="PANTHER" id="PTHR11697:SF230">
    <property type="entry name" value="ZINC FINGER, MYM DOMAIN CONTAINING 1"/>
    <property type="match status" value="1"/>
</dbReference>
<reference evidence="3" key="1">
    <citation type="journal article" date="2021" name="Nat. Commun.">
        <title>Genomic analyses provide insights into spinach domestication and the genetic basis of agronomic traits.</title>
        <authorList>
            <person name="Cai X."/>
            <person name="Sun X."/>
            <person name="Xu C."/>
            <person name="Sun H."/>
            <person name="Wang X."/>
            <person name="Ge C."/>
            <person name="Zhang Z."/>
            <person name="Wang Q."/>
            <person name="Fei Z."/>
            <person name="Jiao C."/>
            <person name="Wang Q."/>
        </authorList>
    </citation>
    <scope>NUCLEOTIDE SEQUENCE [LARGE SCALE GENOMIC DNA]</scope>
    <source>
        <strain evidence="3">cv. Varoflay</strain>
    </source>
</reference>
<dbReference type="RefSeq" id="XP_056695018.1">
    <property type="nucleotide sequence ID" value="XM_056839040.1"/>
</dbReference>
<dbReference type="PANTHER" id="PTHR11697">
    <property type="entry name" value="GENERAL TRANSCRIPTION FACTOR 2-RELATED ZINC FINGER PROTEIN"/>
    <property type="match status" value="1"/>
</dbReference>
<dbReference type="GeneID" id="130469645"/>
<dbReference type="InterPro" id="IPR012337">
    <property type="entry name" value="RNaseH-like_sf"/>
</dbReference>
<feature type="domain" description="DUF4371" evidence="2">
    <location>
        <begin position="7"/>
        <end position="74"/>
    </location>
</feature>
<evidence type="ECO:0000259" key="1">
    <source>
        <dbReference type="Pfam" id="PF05699"/>
    </source>
</evidence>
<reference evidence="4" key="2">
    <citation type="submission" date="2025-08" db="UniProtKB">
        <authorList>
            <consortium name="RefSeq"/>
        </authorList>
    </citation>
    <scope>IDENTIFICATION</scope>
    <source>
        <tissue evidence="4">Leaf</tissue>
    </source>
</reference>
<proteinExistence type="predicted"/>
<dbReference type="InterPro" id="IPR055298">
    <property type="entry name" value="AtLOH3-like"/>
</dbReference>
<evidence type="ECO:0000259" key="2">
    <source>
        <dbReference type="Pfam" id="PF14291"/>
    </source>
</evidence>
<dbReference type="Pfam" id="PF14291">
    <property type="entry name" value="DUF4371"/>
    <property type="match status" value="1"/>
</dbReference>
<dbReference type="Pfam" id="PF05699">
    <property type="entry name" value="Dimer_Tnp_hAT"/>
    <property type="match status" value="1"/>
</dbReference>
<evidence type="ECO:0008006" key="5">
    <source>
        <dbReference type="Google" id="ProtNLM"/>
    </source>
</evidence>
<protein>
    <recommendedName>
        <fullName evidence="5">HAT C-terminal dimerisation domain-containing protein</fullName>
    </recommendedName>
</protein>
<keyword evidence="3" id="KW-1185">Reference proteome</keyword>
<dbReference type="InterPro" id="IPR008906">
    <property type="entry name" value="HATC_C_dom"/>
</dbReference>
<organism evidence="3 4">
    <name type="scientific">Spinacia oleracea</name>
    <name type="common">Spinach</name>
    <dbReference type="NCBI Taxonomy" id="3562"/>
    <lineage>
        <taxon>Eukaryota</taxon>
        <taxon>Viridiplantae</taxon>
        <taxon>Streptophyta</taxon>
        <taxon>Embryophyta</taxon>
        <taxon>Tracheophyta</taxon>
        <taxon>Spermatophyta</taxon>
        <taxon>Magnoliopsida</taxon>
        <taxon>eudicotyledons</taxon>
        <taxon>Gunneridae</taxon>
        <taxon>Pentapetalae</taxon>
        <taxon>Caryophyllales</taxon>
        <taxon>Chenopodiaceae</taxon>
        <taxon>Chenopodioideae</taxon>
        <taxon>Anserineae</taxon>
        <taxon>Spinacia</taxon>
    </lineage>
</organism>
<gene>
    <name evidence="4" type="primary">LOC130469645</name>
</gene>
<sequence length="498" mass="56625">MYLVKNKWLCVFVMLIKKGKVIERFLGIVHVADTTSLSLKEAIIALLNEHSLSLSSVRGQGYDGASNMKGEINGLKTLIMNETPSAYYVHCFAHQLQLTLVVVSKKSKDCGWLFDTLGDLLNVVGVSCKRKDMLREKQAETVVKALEDGEIESGKRLNQELGLGRPGDTRWGSHYKLILNVIALYPVIRVVVDSIGNDARSDDDARKADHVSFAIESFNFIFMIHLMKKIFGIVNELNKALQKKDQDIVNAMSLVSLTKERLQDMRENGWESLIETTTLFCDKNGIPIVDMDDVFVPPGRKKRGRLDTTNYHHFRIEVFLGIIDLQLQEINNRFNEVSMELLNCMSSLSPLNNFSSFDKNKVLKLAEFYPNEFSIVELLSLDDQLDNYIADMRRSNGFCGLKDLGELSMKLVETEKHQVYQQVYLLIKLVLILPVATAGVERAFSSMMIVKNRLRNSMGDQLLNDCLVTFIERDVFIQVSDDAIMKRFQGMQNRRGKM</sequence>
<dbReference type="Proteomes" id="UP000813463">
    <property type="component" value="Chromosome 3"/>
</dbReference>
<dbReference type="InterPro" id="IPR025398">
    <property type="entry name" value="DUF4371"/>
</dbReference>
<evidence type="ECO:0000313" key="3">
    <source>
        <dbReference type="Proteomes" id="UP000813463"/>
    </source>
</evidence>
<evidence type="ECO:0000313" key="4">
    <source>
        <dbReference type="RefSeq" id="XP_056695018.1"/>
    </source>
</evidence>